<comment type="catalytic activity">
    <reaction evidence="1">
        <text>a ribonucleoside 3'-phosphate + H2O = a ribonucleoside + phosphate</text>
        <dbReference type="Rhea" id="RHEA:10144"/>
        <dbReference type="ChEBI" id="CHEBI:13197"/>
        <dbReference type="ChEBI" id="CHEBI:15377"/>
        <dbReference type="ChEBI" id="CHEBI:18254"/>
        <dbReference type="ChEBI" id="CHEBI:43474"/>
        <dbReference type="EC" id="3.1.3.6"/>
    </reaction>
</comment>
<dbReference type="InterPro" id="IPR006311">
    <property type="entry name" value="TAT_signal"/>
</dbReference>
<comment type="similarity">
    <text evidence="5 11">Belongs to the 5'-nucleotidase family.</text>
</comment>
<evidence type="ECO:0000256" key="1">
    <source>
        <dbReference type="ARBA" id="ARBA00000527"/>
    </source>
</evidence>
<dbReference type="InterPro" id="IPR029052">
    <property type="entry name" value="Metallo-depent_PP-like"/>
</dbReference>
<protein>
    <submittedName>
        <fullName evidence="14">5'-nucleotidase C-terminal domain-containing protein</fullName>
    </submittedName>
</protein>
<dbReference type="SUPFAM" id="SSF55816">
    <property type="entry name" value="5'-nucleotidase (syn. UDP-sugar hydrolase), C-terminal domain"/>
    <property type="match status" value="1"/>
</dbReference>
<dbReference type="InterPro" id="IPR008334">
    <property type="entry name" value="5'-Nucleotdase_C"/>
</dbReference>
<reference evidence="14 15" key="1">
    <citation type="submission" date="2022-01" db="EMBL/GenBank/DDBJ databases">
        <title>Draft Genome Sequences of Seven Type Strains of the Genus Streptomyces.</title>
        <authorList>
            <person name="Aziz S."/>
            <person name="Coretto E."/>
            <person name="Chronakova A."/>
            <person name="Sproer C."/>
            <person name="Huber K."/>
            <person name="Nouioui I."/>
            <person name="Gross H."/>
        </authorList>
    </citation>
    <scope>NUCLEOTIDE SEQUENCE [LARGE SCALE GENOMIC DNA]</scope>
    <source>
        <strain evidence="14 15">DSM 41685</strain>
    </source>
</reference>
<dbReference type="Gene3D" id="3.60.21.10">
    <property type="match status" value="1"/>
</dbReference>
<accession>A0ABS9JRR4</accession>
<keyword evidence="7 11" id="KW-0732">Signal</keyword>
<evidence type="ECO:0000256" key="4">
    <source>
        <dbReference type="ARBA" id="ARBA00004196"/>
    </source>
</evidence>
<evidence type="ECO:0000313" key="14">
    <source>
        <dbReference type="EMBL" id="MCG0068256.1"/>
    </source>
</evidence>
<keyword evidence="9 11" id="KW-0378">Hydrolase</keyword>
<dbReference type="CDD" id="cd07410">
    <property type="entry name" value="MPP_CpdB_N"/>
    <property type="match status" value="1"/>
</dbReference>
<comment type="subcellular location">
    <subcellularLocation>
        <location evidence="4">Cell envelope</location>
    </subcellularLocation>
</comment>
<evidence type="ECO:0000256" key="7">
    <source>
        <dbReference type="ARBA" id="ARBA00022729"/>
    </source>
</evidence>
<name>A0ABS9JRR4_9ACTN</name>
<dbReference type="PROSITE" id="PS51318">
    <property type="entry name" value="TAT"/>
    <property type="match status" value="1"/>
</dbReference>
<keyword evidence="15" id="KW-1185">Reference proteome</keyword>
<evidence type="ECO:0000256" key="10">
    <source>
        <dbReference type="ARBA" id="ARBA00023268"/>
    </source>
</evidence>
<keyword evidence="6" id="KW-0479">Metal-binding</keyword>
<evidence type="ECO:0000256" key="6">
    <source>
        <dbReference type="ARBA" id="ARBA00022723"/>
    </source>
</evidence>
<evidence type="ECO:0000313" key="15">
    <source>
        <dbReference type="Proteomes" id="UP001299012"/>
    </source>
</evidence>
<evidence type="ECO:0000256" key="9">
    <source>
        <dbReference type="ARBA" id="ARBA00022801"/>
    </source>
</evidence>
<evidence type="ECO:0000256" key="11">
    <source>
        <dbReference type="RuleBase" id="RU362119"/>
    </source>
</evidence>
<comment type="catalytic activity">
    <reaction evidence="2">
        <text>a nucleoside 2',3'-cyclic phosphate + H2O = a nucleoside 3'-phosphate + H(+)</text>
        <dbReference type="Rhea" id="RHEA:19621"/>
        <dbReference type="ChEBI" id="CHEBI:15377"/>
        <dbReference type="ChEBI" id="CHEBI:15378"/>
        <dbReference type="ChEBI" id="CHEBI:66949"/>
        <dbReference type="ChEBI" id="CHEBI:66954"/>
        <dbReference type="EC" id="3.1.4.16"/>
    </reaction>
</comment>
<dbReference type="InterPro" id="IPR006146">
    <property type="entry name" value="5'-Nucleotdase_CS"/>
</dbReference>
<dbReference type="InterPro" id="IPR006179">
    <property type="entry name" value="5_nucleotidase/apyrase"/>
</dbReference>
<evidence type="ECO:0000256" key="3">
    <source>
        <dbReference type="ARBA" id="ARBA00001968"/>
    </source>
</evidence>
<dbReference type="Proteomes" id="UP001299012">
    <property type="component" value="Unassembled WGS sequence"/>
</dbReference>
<dbReference type="SUPFAM" id="SSF56300">
    <property type="entry name" value="Metallo-dependent phosphatases"/>
    <property type="match status" value="1"/>
</dbReference>
<dbReference type="PANTHER" id="PTHR11575:SF6">
    <property type="entry name" value="2',3'-CYCLIC-NUCLEOTIDE 2'-PHOSPHODIESTERASE_3'-NUCLEOTIDASE"/>
    <property type="match status" value="1"/>
</dbReference>
<evidence type="ECO:0000256" key="5">
    <source>
        <dbReference type="ARBA" id="ARBA00006654"/>
    </source>
</evidence>
<dbReference type="PRINTS" id="PR01607">
    <property type="entry name" value="APYRASEFAMLY"/>
</dbReference>
<dbReference type="Pfam" id="PF00149">
    <property type="entry name" value="Metallophos"/>
    <property type="match status" value="1"/>
</dbReference>
<dbReference type="PANTHER" id="PTHR11575">
    <property type="entry name" value="5'-NUCLEOTIDASE-RELATED"/>
    <property type="match status" value="1"/>
</dbReference>
<dbReference type="InterPro" id="IPR041827">
    <property type="entry name" value="CpdB_N"/>
</dbReference>
<feature type="domain" description="Calcineurin-like phosphoesterase" evidence="12">
    <location>
        <begin position="48"/>
        <end position="294"/>
    </location>
</feature>
<evidence type="ECO:0000259" key="13">
    <source>
        <dbReference type="Pfam" id="PF02872"/>
    </source>
</evidence>
<keyword evidence="10" id="KW-0511">Multifunctional enzyme</keyword>
<organism evidence="14 15">
    <name type="scientific">Streptomyces tricolor</name>
    <dbReference type="NCBI Taxonomy" id="68277"/>
    <lineage>
        <taxon>Bacteria</taxon>
        <taxon>Bacillati</taxon>
        <taxon>Actinomycetota</taxon>
        <taxon>Actinomycetes</taxon>
        <taxon>Kitasatosporales</taxon>
        <taxon>Streptomycetaceae</taxon>
        <taxon>Streptomyces</taxon>
        <taxon>Streptomyces violaceoruber group</taxon>
    </lineage>
</organism>
<proteinExistence type="inferred from homology"/>
<dbReference type="Gene3D" id="3.90.780.10">
    <property type="entry name" value="5'-Nucleotidase, C-terminal domain"/>
    <property type="match status" value="1"/>
</dbReference>
<dbReference type="PROSITE" id="PS00786">
    <property type="entry name" value="5_NUCLEOTIDASE_2"/>
    <property type="match status" value="1"/>
</dbReference>
<dbReference type="NCBIfam" id="TIGR01409">
    <property type="entry name" value="TAT_signal_seq"/>
    <property type="match status" value="1"/>
</dbReference>
<comment type="caution">
    <text evidence="14">The sequence shown here is derived from an EMBL/GenBank/DDBJ whole genome shotgun (WGS) entry which is preliminary data.</text>
</comment>
<keyword evidence="8 11" id="KW-0547">Nucleotide-binding</keyword>
<dbReference type="InterPro" id="IPR036907">
    <property type="entry name" value="5'-Nucleotdase_C_sf"/>
</dbReference>
<evidence type="ECO:0000256" key="8">
    <source>
        <dbReference type="ARBA" id="ARBA00022741"/>
    </source>
</evidence>
<dbReference type="InterPro" id="IPR004843">
    <property type="entry name" value="Calcineurin-like_PHP"/>
</dbReference>
<feature type="signal peptide" evidence="11">
    <location>
        <begin position="1"/>
        <end position="32"/>
    </location>
</feature>
<evidence type="ECO:0000256" key="2">
    <source>
        <dbReference type="ARBA" id="ARBA00001730"/>
    </source>
</evidence>
<dbReference type="InterPro" id="IPR019546">
    <property type="entry name" value="TAT_signal_bac_arc"/>
</dbReference>
<gene>
    <name evidence="14" type="ORF">L0F81_34190</name>
</gene>
<feature type="chain" id="PRO_5044999498" evidence="11">
    <location>
        <begin position="33"/>
        <end position="601"/>
    </location>
</feature>
<dbReference type="RefSeq" id="WP_086696973.1">
    <property type="nucleotide sequence ID" value="NZ_JAKKZF010000207.1"/>
</dbReference>
<sequence>MPFNRRKFLKKSAATGAGVAIAGAAAAPAAEAAEGRKPGHPVKRHSLTVMGTTDLHGHVFNWDYFKDAEYADKAGNAMGLARISTLVEQVRKEKGRRNTLLLDAGDTIQGTPLTYYYAKVDPITAEGGPVHPMAQAMNAIGYDAAALGNHEFNYGIETLRRFEDQLDFPLLGANAVDAKTLRPAFPPYFMKKFHVPGAKPVKVAVLGLTNPGIAIWDKAYVQGKLAFPGLVEQAALWVPKLRSMGADVVVVSAHSGTSGTSSYGDQVPYVENAAAEVAKKVPGIDAILVGHAHVEIPELKVVNEETGRTVVLSEPLCYAERLTLFDIELVFRKGRWEVEKVSASLRNSNSVADDPKITKLLGDEHRKVVAYVNQVVGRATETLTTVEARFRDAPIIDLITKVQEDVVKAALAGTEYASLPVLAQASPFSRTSEIPAGDVTIRDLSSLYVYDNTLVAKLLTGAQVRAYLEYSAEYYVQTAAGATVDPDKLTNAGGRPDYNYDYVSGLSYDIDIAQPAGSRIKNLTFRGAALDDAQQFVLAVNNYRANGGGAFPHVAAAKELWSESTEIRTRIAEWVTAKGVLDPKDFASVDWKLVRDGKPVF</sequence>
<comment type="cofactor">
    <cofactor evidence="3">
        <name>a divalent metal cation</name>
        <dbReference type="ChEBI" id="CHEBI:60240"/>
    </cofactor>
</comment>
<dbReference type="EMBL" id="JAKKZF010000207">
    <property type="protein sequence ID" value="MCG0068256.1"/>
    <property type="molecule type" value="Genomic_DNA"/>
</dbReference>
<dbReference type="Pfam" id="PF02872">
    <property type="entry name" value="5_nucleotid_C"/>
    <property type="match status" value="1"/>
</dbReference>
<feature type="domain" description="5'-Nucleotidase C-terminal" evidence="13">
    <location>
        <begin position="375"/>
        <end position="554"/>
    </location>
</feature>
<evidence type="ECO:0000259" key="12">
    <source>
        <dbReference type="Pfam" id="PF00149"/>
    </source>
</evidence>